<dbReference type="InterPro" id="IPR053812">
    <property type="entry name" value="HTH_Sigma70_ECF-like"/>
</dbReference>
<evidence type="ECO:0000313" key="5">
    <source>
        <dbReference type="EMBL" id="PMB82957.1"/>
    </source>
</evidence>
<dbReference type="Proteomes" id="UP000239920">
    <property type="component" value="Unassembled WGS sequence"/>
</dbReference>
<evidence type="ECO:0000256" key="2">
    <source>
        <dbReference type="ARBA" id="ARBA00023082"/>
    </source>
</evidence>
<dbReference type="GO" id="GO:0006352">
    <property type="term" value="P:DNA-templated transcription initiation"/>
    <property type="evidence" value="ECO:0007669"/>
    <property type="project" value="InterPro"/>
</dbReference>
<feature type="domain" description="RNA polymerase sigma-70 ECF-like HTH" evidence="4">
    <location>
        <begin position="19"/>
        <end position="195"/>
    </location>
</feature>
<dbReference type="InterPro" id="IPR039425">
    <property type="entry name" value="RNA_pol_sigma-70-like"/>
</dbReference>
<dbReference type="SUPFAM" id="SSF88946">
    <property type="entry name" value="Sigma2 domain of RNA polymerase sigma factors"/>
    <property type="match status" value="1"/>
</dbReference>
<dbReference type="EMBL" id="PNFV01000003">
    <property type="protein sequence ID" value="PMB82957.1"/>
    <property type="molecule type" value="Genomic_DNA"/>
</dbReference>
<sequence length="197" mass="23379">MHCTNKTRHFMRDREEIKLLTAARTGKDREFQTLFNQYWPLVRRLWQEYYVADLELEDWHQEAEVVMMRVLDRYHGGSLAQFAGFYKQSLINRLLDLYRARQAYKRIPASQLSSLGDEDAEQLVDGHHNRPEDIVYCQLCLESFMKRCSPFERQVIGRLHQGASIAELKGQFNCDERKIRSALTRGRRKLIAELQQK</sequence>
<evidence type="ECO:0000259" key="4">
    <source>
        <dbReference type="Pfam" id="PF07638"/>
    </source>
</evidence>
<dbReference type="InterPro" id="IPR013325">
    <property type="entry name" value="RNA_pol_sigma_r2"/>
</dbReference>
<proteinExistence type="predicted"/>
<dbReference type="Gene3D" id="1.10.1740.10">
    <property type="match status" value="1"/>
</dbReference>
<gene>
    <name evidence="5" type="ORF">CK797_03770</name>
</gene>
<comment type="caution">
    <text evidence="5">The sequence shown here is derived from an EMBL/GenBank/DDBJ whole genome shotgun (WGS) entry which is preliminary data.</text>
</comment>
<keyword evidence="2" id="KW-0731">Sigma factor</keyword>
<evidence type="ECO:0000313" key="6">
    <source>
        <dbReference type="Proteomes" id="UP000239920"/>
    </source>
</evidence>
<evidence type="ECO:0000256" key="3">
    <source>
        <dbReference type="ARBA" id="ARBA00023163"/>
    </source>
</evidence>
<evidence type="ECO:0000256" key="1">
    <source>
        <dbReference type="ARBA" id="ARBA00023015"/>
    </source>
</evidence>
<keyword evidence="1" id="KW-0805">Transcription regulation</keyword>
<name>A0A2J6NNQ5_9LACO</name>
<organism evidence="5 6">
    <name type="scientific">Limosilactobacillus pontis</name>
    <dbReference type="NCBI Taxonomy" id="35787"/>
    <lineage>
        <taxon>Bacteria</taxon>
        <taxon>Bacillati</taxon>
        <taxon>Bacillota</taxon>
        <taxon>Bacilli</taxon>
        <taxon>Lactobacillales</taxon>
        <taxon>Lactobacillaceae</taxon>
        <taxon>Limosilactobacillus</taxon>
    </lineage>
</organism>
<dbReference type="OrthoDB" id="1767844at2"/>
<dbReference type="RefSeq" id="WP_104688473.1">
    <property type="nucleotide sequence ID" value="NZ_JBKTHY010000001.1"/>
</dbReference>
<dbReference type="Pfam" id="PF07638">
    <property type="entry name" value="Sigma70_ECF"/>
    <property type="match status" value="1"/>
</dbReference>
<protein>
    <submittedName>
        <fullName evidence="5">Sigma-70 family RNA polymerase sigma factor</fullName>
    </submittedName>
</protein>
<dbReference type="PANTHER" id="PTHR43133">
    <property type="entry name" value="RNA POLYMERASE ECF-TYPE SIGMA FACTO"/>
    <property type="match status" value="1"/>
</dbReference>
<dbReference type="GO" id="GO:0016987">
    <property type="term" value="F:sigma factor activity"/>
    <property type="evidence" value="ECO:0007669"/>
    <property type="project" value="UniProtKB-KW"/>
</dbReference>
<dbReference type="NCBIfam" id="TIGR02937">
    <property type="entry name" value="sigma70-ECF"/>
    <property type="match status" value="1"/>
</dbReference>
<reference evidence="5 6" key="1">
    <citation type="submission" date="2017-09" db="EMBL/GenBank/DDBJ databases">
        <title>Bacterial strain isolated from the female urinary microbiota.</title>
        <authorList>
            <person name="Thomas-White K."/>
            <person name="Kumar N."/>
            <person name="Forster S."/>
            <person name="Putonti C."/>
            <person name="Lawley T."/>
            <person name="Wolfe A.J."/>
        </authorList>
    </citation>
    <scope>NUCLEOTIDE SEQUENCE [LARGE SCALE GENOMIC DNA]</scope>
    <source>
        <strain evidence="5 6">UMB0683</strain>
    </source>
</reference>
<dbReference type="AlphaFoldDB" id="A0A2J6NNQ5"/>
<dbReference type="InterPro" id="IPR014284">
    <property type="entry name" value="RNA_pol_sigma-70_dom"/>
</dbReference>
<keyword evidence="3" id="KW-0804">Transcription</keyword>
<accession>A0A2J6NNQ5</accession>
<dbReference type="PANTHER" id="PTHR43133:SF51">
    <property type="entry name" value="RNA POLYMERASE SIGMA FACTOR"/>
    <property type="match status" value="1"/>
</dbReference>